<sequence length="234" mass="23006">MKQRTLIVAGLAAAAVIAAGAFTLTQLPTPAATDASRSGSASPTARPHAATPAPTAPSTSAPSTSGPAPSSTAGPGSGAGAGPDTPSAGKRYSTEVLPPVEKTSPALPPSDPLPVPVSAPLPRTASATGGLVSGYPEKVLPITPGARVKTSSVASQGSRLQVTMTATTPSGVTDILAFYRTALAKYGMYDTPAPAQGGATALRFDRDGSSVTVTAAPTEDGSTYVIFGTFTAKG</sequence>
<feature type="region of interest" description="Disordered" evidence="1">
    <location>
        <begin position="30"/>
        <end position="121"/>
    </location>
</feature>
<gene>
    <name evidence="3" type="ORF">P5G50_00325</name>
</gene>
<name>A0ABT8K600_9MICO</name>
<protein>
    <submittedName>
        <fullName evidence="3">Uncharacterized protein</fullName>
    </submittedName>
</protein>
<accession>A0ABT8K600</accession>
<feature type="compositionally biased region" description="Low complexity" evidence="1">
    <location>
        <begin position="40"/>
        <end position="74"/>
    </location>
</feature>
<proteinExistence type="predicted"/>
<feature type="signal peptide" evidence="2">
    <location>
        <begin position="1"/>
        <end position="21"/>
    </location>
</feature>
<evidence type="ECO:0000313" key="4">
    <source>
        <dbReference type="Proteomes" id="UP001174208"/>
    </source>
</evidence>
<keyword evidence="2" id="KW-0732">Signal</keyword>
<keyword evidence="4" id="KW-1185">Reference proteome</keyword>
<evidence type="ECO:0000256" key="1">
    <source>
        <dbReference type="SAM" id="MobiDB-lite"/>
    </source>
</evidence>
<evidence type="ECO:0000313" key="3">
    <source>
        <dbReference type="EMBL" id="MDN4612879.1"/>
    </source>
</evidence>
<feature type="chain" id="PRO_5045998531" evidence="2">
    <location>
        <begin position="22"/>
        <end position="234"/>
    </location>
</feature>
<comment type="caution">
    <text evidence="3">The sequence shown here is derived from an EMBL/GenBank/DDBJ whole genome shotgun (WGS) entry which is preliminary data.</text>
</comment>
<feature type="compositionally biased region" description="Pro residues" evidence="1">
    <location>
        <begin position="106"/>
        <end position="119"/>
    </location>
</feature>
<reference evidence="3" key="1">
    <citation type="submission" date="2023-06" db="EMBL/GenBank/DDBJ databases">
        <title>MT1 and MT2 Draft Genomes of Novel Species.</title>
        <authorList>
            <person name="Venkateswaran K."/>
        </authorList>
    </citation>
    <scope>NUCLEOTIDE SEQUENCE</scope>
    <source>
        <strain evidence="3">F6_8S_P_1B</strain>
    </source>
</reference>
<evidence type="ECO:0000256" key="2">
    <source>
        <dbReference type="SAM" id="SignalP"/>
    </source>
</evidence>
<dbReference type="Proteomes" id="UP001174208">
    <property type="component" value="Unassembled WGS sequence"/>
</dbReference>
<organism evidence="3 4">
    <name type="scientific">Leifsonia williamsii</name>
    <dbReference type="NCBI Taxonomy" id="3035919"/>
    <lineage>
        <taxon>Bacteria</taxon>
        <taxon>Bacillati</taxon>
        <taxon>Actinomycetota</taxon>
        <taxon>Actinomycetes</taxon>
        <taxon>Micrococcales</taxon>
        <taxon>Microbacteriaceae</taxon>
        <taxon>Leifsonia</taxon>
    </lineage>
</organism>
<dbReference type="RefSeq" id="WP_301209699.1">
    <property type="nucleotide sequence ID" value="NZ_JAROCF010000001.1"/>
</dbReference>
<dbReference type="EMBL" id="JAROCF010000001">
    <property type="protein sequence ID" value="MDN4612879.1"/>
    <property type="molecule type" value="Genomic_DNA"/>
</dbReference>